<comment type="catalytic activity">
    <reaction evidence="1">
        <text>ATP + H2O = ADP + phosphate + H(+)</text>
        <dbReference type="Rhea" id="RHEA:13065"/>
        <dbReference type="ChEBI" id="CHEBI:15377"/>
        <dbReference type="ChEBI" id="CHEBI:15378"/>
        <dbReference type="ChEBI" id="CHEBI:30616"/>
        <dbReference type="ChEBI" id="CHEBI:43474"/>
        <dbReference type="ChEBI" id="CHEBI:456216"/>
        <dbReference type="EC" id="5.6.2.3"/>
    </reaction>
</comment>
<feature type="domain" description="DNA helicase Pif1-like DEAD-box helicase" evidence="3">
    <location>
        <begin position="455"/>
        <end position="515"/>
    </location>
</feature>
<keyword evidence="1" id="KW-0547">Nucleotide-binding</keyword>
<dbReference type="InterPro" id="IPR027417">
    <property type="entry name" value="P-loop_NTPase"/>
</dbReference>
<feature type="compositionally biased region" description="Low complexity" evidence="2">
    <location>
        <begin position="28"/>
        <end position="53"/>
    </location>
</feature>
<dbReference type="PANTHER" id="PTHR47642:SF5">
    <property type="entry name" value="ATP-DEPENDENT DNA HELICASE"/>
    <property type="match status" value="1"/>
</dbReference>
<comment type="cofactor">
    <cofactor evidence="1">
        <name>Mg(2+)</name>
        <dbReference type="ChEBI" id="CHEBI:18420"/>
    </cofactor>
</comment>
<dbReference type="STRING" id="1344416.A0A138ZXW5"/>
<feature type="compositionally biased region" description="Pro residues" evidence="2">
    <location>
        <begin position="363"/>
        <end position="372"/>
    </location>
</feature>
<evidence type="ECO:0000256" key="1">
    <source>
        <dbReference type="RuleBase" id="RU363044"/>
    </source>
</evidence>
<dbReference type="Pfam" id="PF05970">
    <property type="entry name" value="PIF1"/>
    <property type="match status" value="1"/>
</dbReference>
<dbReference type="EC" id="5.6.2.3" evidence="1"/>
<dbReference type="AlphaFoldDB" id="A0A138ZXW5"/>
<organism evidence="4 5">
    <name type="scientific">Gonapodya prolifera (strain JEL478)</name>
    <name type="common">Monoblepharis prolifera</name>
    <dbReference type="NCBI Taxonomy" id="1344416"/>
    <lineage>
        <taxon>Eukaryota</taxon>
        <taxon>Fungi</taxon>
        <taxon>Fungi incertae sedis</taxon>
        <taxon>Chytridiomycota</taxon>
        <taxon>Chytridiomycota incertae sedis</taxon>
        <taxon>Monoblepharidomycetes</taxon>
        <taxon>Monoblepharidales</taxon>
        <taxon>Gonapodyaceae</taxon>
        <taxon>Gonapodya</taxon>
    </lineage>
</organism>
<accession>A0A138ZXW5</accession>
<keyword evidence="1" id="KW-0067">ATP-binding</keyword>
<feature type="region of interest" description="Disordered" evidence="2">
    <location>
        <begin position="1"/>
        <end position="156"/>
    </location>
</feature>
<dbReference type="EMBL" id="KQ965870">
    <property type="protein sequence ID" value="KXS09329.1"/>
    <property type="molecule type" value="Genomic_DNA"/>
</dbReference>
<proteinExistence type="inferred from homology"/>
<feature type="compositionally biased region" description="Polar residues" evidence="2">
    <location>
        <begin position="245"/>
        <end position="255"/>
    </location>
</feature>
<dbReference type="Proteomes" id="UP000070544">
    <property type="component" value="Unassembled WGS sequence"/>
</dbReference>
<dbReference type="SUPFAM" id="SSF52540">
    <property type="entry name" value="P-loop containing nucleoside triphosphate hydrolases"/>
    <property type="match status" value="1"/>
</dbReference>
<name>A0A138ZXW5_GONPJ</name>
<feature type="compositionally biased region" description="Basic and acidic residues" evidence="2">
    <location>
        <begin position="74"/>
        <end position="86"/>
    </location>
</feature>
<dbReference type="GO" id="GO:0016887">
    <property type="term" value="F:ATP hydrolysis activity"/>
    <property type="evidence" value="ECO:0007669"/>
    <property type="project" value="RHEA"/>
</dbReference>
<keyword evidence="1" id="KW-0234">DNA repair</keyword>
<protein>
    <recommendedName>
        <fullName evidence="1">ATP-dependent DNA helicase</fullName>
        <ecNumber evidence="1">5.6.2.3</ecNumber>
    </recommendedName>
</protein>
<feature type="region of interest" description="Disordered" evidence="2">
    <location>
        <begin position="201"/>
        <end position="271"/>
    </location>
</feature>
<dbReference type="OrthoDB" id="2126220at2759"/>
<evidence type="ECO:0000259" key="3">
    <source>
        <dbReference type="Pfam" id="PF05970"/>
    </source>
</evidence>
<keyword evidence="1" id="KW-0233">DNA recombination</keyword>
<dbReference type="GO" id="GO:0000723">
    <property type="term" value="P:telomere maintenance"/>
    <property type="evidence" value="ECO:0007669"/>
    <property type="project" value="InterPro"/>
</dbReference>
<keyword evidence="1" id="KW-0347">Helicase</keyword>
<feature type="region of interest" description="Disordered" evidence="2">
    <location>
        <begin position="355"/>
        <end position="376"/>
    </location>
</feature>
<dbReference type="InterPro" id="IPR051055">
    <property type="entry name" value="PIF1_helicase"/>
</dbReference>
<keyword evidence="1" id="KW-0378">Hydrolase</keyword>
<keyword evidence="5" id="KW-1185">Reference proteome</keyword>
<dbReference type="GO" id="GO:0043139">
    <property type="term" value="F:5'-3' DNA helicase activity"/>
    <property type="evidence" value="ECO:0007669"/>
    <property type="project" value="UniProtKB-EC"/>
</dbReference>
<evidence type="ECO:0000313" key="4">
    <source>
        <dbReference type="EMBL" id="KXS09329.1"/>
    </source>
</evidence>
<reference evidence="4 5" key="1">
    <citation type="journal article" date="2015" name="Genome Biol. Evol.">
        <title>Phylogenomic analyses indicate that early fungi evolved digesting cell walls of algal ancestors of land plants.</title>
        <authorList>
            <person name="Chang Y."/>
            <person name="Wang S."/>
            <person name="Sekimoto S."/>
            <person name="Aerts A.L."/>
            <person name="Choi C."/>
            <person name="Clum A."/>
            <person name="LaButti K.M."/>
            <person name="Lindquist E.A."/>
            <person name="Yee Ngan C."/>
            <person name="Ohm R.A."/>
            <person name="Salamov A.A."/>
            <person name="Grigoriev I.V."/>
            <person name="Spatafora J.W."/>
            <person name="Berbee M.L."/>
        </authorList>
    </citation>
    <scope>NUCLEOTIDE SEQUENCE [LARGE SCALE GENOMIC DNA]</scope>
    <source>
        <strain evidence="4 5">JEL478</strain>
    </source>
</reference>
<evidence type="ECO:0000256" key="2">
    <source>
        <dbReference type="SAM" id="MobiDB-lite"/>
    </source>
</evidence>
<gene>
    <name evidence="4" type="ORF">M427DRAFT_238571</name>
</gene>
<dbReference type="InterPro" id="IPR010285">
    <property type="entry name" value="DNA_helicase_pif1-like_DEAD"/>
</dbReference>
<dbReference type="GO" id="GO:0006281">
    <property type="term" value="P:DNA repair"/>
    <property type="evidence" value="ECO:0007669"/>
    <property type="project" value="UniProtKB-KW"/>
</dbReference>
<sequence>MNGQSQSFPLSRGTPTSPSTPPMHRTQSSSISSFSSRNPLSPRSPRSPSRSPAPQSPTCPTPKLKRRSTSPAQRDAKRRLSDKENPFHNSDGIRAQTPAPPPRPLSPPSPTPSPHPLSQNDHSNIGSTRRVAGPRPMPFSSPGAAQLPNHPSFRRRQPAPISVAGAEHLWDTEEDEAHGWMDVFAFPTQANIMNAPVGASSLTRIRGEPPPSNISSTSTTSRLPTHLGSPPHPTAADLDSEADESFTTALSSTSAGPIEPSPPGSFPPSPPNAAPVAPVLVLSSPLPPPFPPPLLDHELDFIPLLSQPPPPTYAEDQARIDRQKKEVMAQNGARWLRDMGIPTPSMRGLGTTLHPLPNATPASVPPELPPTTPKSGRTFTFRSPAPPSPMRLTTSNPAIPAVPAVPAVPAEPVELAEPAETVGPAGLVGPATPAPAASPPGLALTEPQLRAVRLAREGRNVFLTGGAGCGKSLVVRECVRELQAAGKKVVVTASTGIAATHVKGRTIHSFAGIGPGLLTKEVRASEKTAVLVFFFGGGGEAKDPLSVE</sequence>
<dbReference type="Gene3D" id="3.40.50.300">
    <property type="entry name" value="P-loop containing nucleotide triphosphate hydrolases"/>
    <property type="match status" value="1"/>
</dbReference>
<dbReference type="GO" id="GO:0005524">
    <property type="term" value="F:ATP binding"/>
    <property type="evidence" value="ECO:0007669"/>
    <property type="project" value="UniProtKB-KW"/>
</dbReference>
<feature type="compositionally biased region" description="Pro residues" evidence="2">
    <location>
        <begin position="98"/>
        <end position="115"/>
    </location>
</feature>
<dbReference type="GO" id="GO:0006310">
    <property type="term" value="P:DNA recombination"/>
    <property type="evidence" value="ECO:0007669"/>
    <property type="project" value="UniProtKB-KW"/>
</dbReference>
<feature type="compositionally biased region" description="Pro residues" evidence="2">
    <location>
        <begin position="259"/>
        <end position="271"/>
    </location>
</feature>
<dbReference type="PANTHER" id="PTHR47642">
    <property type="entry name" value="ATP-DEPENDENT DNA HELICASE"/>
    <property type="match status" value="1"/>
</dbReference>
<keyword evidence="1" id="KW-0227">DNA damage</keyword>
<comment type="similarity">
    <text evidence="1">Belongs to the helicase family.</text>
</comment>
<evidence type="ECO:0000313" key="5">
    <source>
        <dbReference type="Proteomes" id="UP000070544"/>
    </source>
</evidence>